<dbReference type="CDD" id="cd14332">
    <property type="entry name" value="UBA_RuvA_C"/>
    <property type="match status" value="1"/>
</dbReference>
<sequence>MISSLRGTILLKGEKFVIVEAGGIGFKVFGTAEMLRKIPESGGVVNLWTHEHIREDARELYGFLHFSELELFELLISISGIGPKGGLGVLAIAPVDTLKKAIAAGDTSYLTRVSGIGRKTAEKIVLELKEKLSGRGVILEAPELKEEADALEALVSLGYTQKDARDALAGSDSAKNAEARIKAALAKLGRK</sequence>
<keyword evidence="8" id="KW-0067">ATP-binding</keyword>
<dbReference type="Gene3D" id="1.10.8.10">
    <property type="entry name" value="DNA helicase RuvA subunit, C-terminal domain"/>
    <property type="match status" value="1"/>
</dbReference>
<feature type="region of interest" description="Domain III" evidence="6">
    <location>
        <begin position="149"/>
        <end position="191"/>
    </location>
</feature>
<dbReference type="InterPro" id="IPR010994">
    <property type="entry name" value="RuvA_2-like"/>
</dbReference>
<name>A0A1G2K8T7_9BACT</name>
<feature type="domain" description="Helix-hairpin-helix DNA-binding motif class 1" evidence="7">
    <location>
        <begin position="73"/>
        <end position="92"/>
    </location>
</feature>
<dbReference type="Proteomes" id="UP000178574">
    <property type="component" value="Unassembled WGS sequence"/>
</dbReference>
<keyword evidence="8" id="KW-0547">Nucleotide-binding</keyword>
<comment type="function">
    <text evidence="6">The RuvA-RuvB-RuvC complex processes Holliday junction (HJ) DNA during genetic recombination and DNA repair, while the RuvA-RuvB complex plays an important role in the rescue of blocked DNA replication forks via replication fork reversal (RFR). RuvA specifically binds to HJ cruciform DNA, conferring on it an open structure. The RuvB hexamer acts as an ATP-dependent pump, pulling dsDNA into and through the RuvAB complex. HJ branch migration allows RuvC to scan DNA until it finds its consensus sequence, where it cleaves and resolves the cruciform DNA.</text>
</comment>
<dbReference type="InterPro" id="IPR013849">
    <property type="entry name" value="DNA_helicase_Holl-junc_RuvA_I"/>
</dbReference>
<comment type="domain">
    <text evidence="6">Has three domains with a flexible linker between the domains II and III and assumes an 'L' shape. Domain III is highly mobile and contacts RuvB.</text>
</comment>
<dbReference type="HAMAP" id="MF_00031">
    <property type="entry name" value="DNA_HJ_migration_RuvA"/>
    <property type="match status" value="1"/>
</dbReference>
<comment type="caution">
    <text evidence="8">The sequence shown here is derived from an EMBL/GenBank/DDBJ whole genome shotgun (WGS) entry which is preliminary data.</text>
</comment>
<gene>
    <name evidence="6" type="primary">ruvA</name>
    <name evidence="8" type="ORF">A2847_01845</name>
</gene>
<evidence type="ECO:0000313" key="9">
    <source>
        <dbReference type="Proteomes" id="UP000178574"/>
    </source>
</evidence>
<dbReference type="InterPro" id="IPR000085">
    <property type="entry name" value="RuvA"/>
</dbReference>
<feature type="region of interest" description="Domain I" evidence="6">
    <location>
        <begin position="1"/>
        <end position="64"/>
    </location>
</feature>
<dbReference type="SUPFAM" id="SSF50249">
    <property type="entry name" value="Nucleic acid-binding proteins"/>
    <property type="match status" value="1"/>
</dbReference>
<dbReference type="Gene3D" id="1.10.150.20">
    <property type="entry name" value="5' to 3' exonuclease, C-terminal subdomain"/>
    <property type="match status" value="1"/>
</dbReference>
<dbReference type="GO" id="GO:0005524">
    <property type="term" value="F:ATP binding"/>
    <property type="evidence" value="ECO:0007669"/>
    <property type="project" value="InterPro"/>
</dbReference>
<dbReference type="Pfam" id="PF14520">
    <property type="entry name" value="HHH_5"/>
    <property type="match status" value="1"/>
</dbReference>
<dbReference type="SUPFAM" id="SSF46929">
    <property type="entry name" value="DNA helicase RuvA subunit, C-terminal domain"/>
    <property type="match status" value="1"/>
</dbReference>
<accession>A0A1G2K8T7</accession>
<dbReference type="GO" id="GO:0048476">
    <property type="term" value="C:Holliday junction resolvase complex"/>
    <property type="evidence" value="ECO:0007669"/>
    <property type="project" value="UniProtKB-UniRule"/>
</dbReference>
<keyword evidence="5 6" id="KW-0234">DNA repair</keyword>
<evidence type="ECO:0000259" key="7">
    <source>
        <dbReference type="SMART" id="SM00278"/>
    </source>
</evidence>
<dbReference type="InterPro" id="IPR012340">
    <property type="entry name" value="NA-bd_OB-fold"/>
</dbReference>
<dbReference type="GO" id="GO:0006281">
    <property type="term" value="P:DNA repair"/>
    <property type="evidence" value="ECO:0007669"/>
    <property type="project" value="UniProtKB-UniRule"/>
</dbReference>
<evidence type="ECO:0000256" key="3">
    <source>
        <dbReference type="ARBA" id="ARBA00023125"/>
    </source>
</evidence>
<evidence type="ECO:0000256" key="5">
    <source>
        <dbReference type="ARBA" id="ARBA00023204"/>
    </source>
</evidence>
<feature type="domain" description="Helix-hairpin-helix DNA-binding motif class 1" evidence="7">
    <location>
        <begin position="108"/>
        <end position="127"/>
    </location>
</feature>
<dbReference type="AlphaFoldDB" id="A0A1G2K8T7"/>
<comment type="caution">
    <text evidence="6">Lacks conserved residue(s) required for the propagation of feature annotation.</text>
</comment>
<dbReference type="Pfam" id="PF01330">
    <property type="entry name" value="RuvA_N"/>
    <property type="match status" value="1"/>
</dbReference>
<keyword evidence="3 6" id="KW-0238">DNA-binding</keyword>
<dbReference type="InterPro" id="IPR003583">
    <property type="entry name" value="Hlx-hairpin-Hlx_DNA-bd_motif"/>
</dbReference>
<comment type="subcellular location">
    <subcellularLocation>
        <location evidence="6">Cytoplasm</location>
    </subcellularLocation>
</comment>
<dbReference type="NCBIfam" id="TIGR00084">
    <property type="entry name" value="ruvA"/>
    <property type="match status" value="1"/>
</dbReference>
<dbReference type="GO" id="GO:0009379">
    <property type="term" value="C:Holliday junction helicase complex"/>
    <property type="evidence" value="ECO:0007669"/>
    <property type="project" value="InterPro"/>
</dbReference>
<dbReference type="InterPro" id="IPR036267">
    <property type="entry name" value="RuvA_C_sf"/>
</dbReference>
<keyword evidence="8" id="KW-0347">Helicase</keyword>
<keyword evidence="1 6" id="KW-0963">Cytoplasm</keyword>
<evidence type="ECO:0000313" key="8">
    <source>
        <dbReference type="EMBL" id="OGZ95874.1"/>
    </source>
</evidence>
<dbReference type="GO" id="GO:0009378">
    <property type="term" value="F:four-way junction helicase activity"/>
    <property type="evidence" value="ECO:0007669"/>
    <property type="project" value="InterPro"/>
</dbReference>
<evidence type="ECO:0000256" key="4">
    <source>
        <dbReference type="ARBA" id="ARBA00023172"/>
    </source>
</evidence>
<proteinExistence type="inferred from homology"/>
<dbReference type="SUPFAM" id="SSF47781">
    <property type="entry name" value="RuvA domain 2-like"/>
    <property type="match status" value="1"/>
</dbReference>
<protein>
    <recommendedName>
        <fullName evidence="6">Holliday junction branch migration complex subunit RuvA</fullName>
    </recommendedName>
</protein>
<organism evidence="8 9">
    <name type="scientific">Candidatus Sungbacteria bacterium RIFCSPHIGHO2_01_FULL_50_25</name>
    <dbReference type="NCBI Taxonomy" id="1802265"/>
    <lineage>
        <taxon>Bacteria</taxon>
        <taxon>Candidatus Sungiibacteriota</taxon>
    </lineage>
</organism>
<evidence type="ECO:0000256" key="6">
    <source>
        <dbReference type="HAMAP-Rule" id="MF_00031"/>
    </source>
</evidence>
<evidence type="ECO:0000256" key="2">
    <source>
        <dbReference type="ARBA" id="ARBA00022763"/>
    </source>
</evidence>
<keyword evidence="4 6" id="KW-0233">DNA recombination</keyword>
<dbReference type="Gene3D" id="2.40.50.140">
    <property type="entry name" value="Nucleic acid-binding proteins"/>
    <property type="match status" value="1"/>
</dbReference>
<dbReference type="Pfam" id="PF07499">
    <property type="entry name" value="RuvA_C"/>
    <property type="match status" value="1"/>
</dbReference>
<dbReference type="InterPro" id="IPR011114">
    <property type="entry name" value="RuvA_C"/>
</dbReference>
<comment type="similarity">
    <text evidence="6">Belongs to the RuvA family.</text>
</comment>
<keyword evidence="2 6" id="KW-0227">DNA damage</keyword>
<dbReference type="GO" id="GO:0006310">
    <property type="term" value="P:DNA recombination"/>
    <property type="evidence" value="ECO:0007669"/>
    <property type="project" value="UniProtKB-UniRule"/>
</dbReference>
<dbReference type="GO" id="GO:0000400">
    <property type="term" value="F:four-way junction DNA binding"/>
    <property type="evidence" value="ECO:0007669"/>
    <property type="project" value="UniProtKB-UniRule"/>
</dbReference>
<dbReference type="EMBL" id="MHQD01000026">
    <property type="protein sequence ID" value="OGZ95874.1"/>
    <property type="molecule type" value="Genomic_DNA"/>
</dbReference>
<dbReference type="SMART" id="SM00278">
    <property type="entry name" value="HhH1"/>
    <property type="match status" value="2"/>
</dbReference>
<reference evidence="8 9" key="1">
    <citation type="journal article" date="2016" name="Nat. Commun.">
        <title>Thousands of microbial genomes shed light on interconnected biogeochemical processes in an aquifer system.</title>
        <authorList>
            <person name="Anantharaman K."/>
            <person name="Brown C.T."/>
            <person name="Hug L.A."/>
            <person name="Sharon I."/>
            <person name="Castelle C.J."/>
            <person name="Probst A.J."/>
            <person name="Thomas B.C."/>
            <person name="Singh A."/>
            <person name="Wilkins M.J."/>
            <person name="Karaoz U."/>
            <person name="Brodie E.L."/>
            <person name="Williams K.H."/>
            <person name="Hubbard S.S."/>
            <person name="Banfield J.F."/>
        </authorList>
    </citation>
    <scope>NUCLEOTIDE SEQUENCE [LARGE SCALE GENOMIC DNA]</scope>
</reference>
<evidence type="ECO:0000256" key="1">
    <source>
        <dbReference type="ARBA" id="ARBA00022490"/>
    </source>
</evidence>
<keyword evidence="8" id="KW-0378">Hydrolase</keyword>
<comment type="subunit">
    <text evidence="6">Homotetramer. Forms an RuvA(8)-RuvB(12)-Holliday junction (HJ) complex. HJ DNA is sandwiched between 2 RuvA tetramers; dsDNA enters through RuvA and exits via RuvB. An RuvB hexamer assembles on each DNA strand where it exits the tetramer. Each RuvB hexamer is contacted by two RuvA subunits (via domain III) on 2 adjacent RuvB subunits; this complex drives branch migration. In the full resolvosome a probable DNA-RuvA(4)-RuvB(12)-RuvC(2) complex forms which resolves the HJ.</text>
</comment>
<dbReference type="GO" id="GO:0005737">
    <property type="term" value="C:cytoplasm"/>
    <property type="evidence" value="ECO:0007669"/>
    <property type="project" value="UniProtKB-SubCell"/>
</dbReference>